<evidence type="ECO:0000256" key="4">
    <source>
        <dbReference type="ARBA" id="ARBA00022475"/>
    </source>
</evidence>
<dbReference type="PANTHER" id="PTHR14995">
    <property type="entry name" value="AMNIONLESS"/>
    <property type="match status" value="1"/>
</dbReference>
<dbReference type="OMA" id="NALYKQW"/>
<feature type="transmembrane region" description="Helical" evidence="10">
    <location>
        <begin position="366"/>
        <end position="390"/>
    </location>
</feature>
<keyword evidence="3" id="KW-0813">Transport</keyword>
<dbReference type="GO" id="GO:0015031">
    <property type="term" value="P:protein transport"/>
    <property type="evidence" value="ECO:0007669"/>
    <property type="project" value="UniProtKB-KW"/>
</dbReference>
<evidence type="ECO:0000256" key="8">
    <source>
        <dbReference type="ARBA" id="ARBA00022989"/>
    </source>
</evidence>
<evidence type="ECO:0000256" key="11">
    <source>
        <dbReference type="SAM" id="SignalP"/>
    </source>
</evidence>
<evidence type="ECO:0000256" key="1">
    <source>
        <dbReference type="ARBA" id="ARBA00004251"/>
    </source>
</evidence>
<dbReference type="Ensembl" id="ENSGMOT00000077409.1">
    <property type="protein sequence ID" value="ENSGMOP00000026018.1"/>
    <property type="gene ID" value="ENSGMOG00000036672.1"/>
</dbReference>
<dbReference type="Proteomes" id="UP000694546">
    <property type="component" value="Chromosome 2"/>
</dbReference>
<dbReference type="GO" id="GO:0030139">
    <property type="term" value="C:endocytic vesicle"/>
    <property type="evidence" value="ECO:0007669"/>
    <property type="project" value="TreeGrafter"/>
</dbReference>
<keyword evidence="8 10" id="KW-1133">Transmembrane helix</keyword>
<evidence type="ECO:0000256" key="10">
    <source>
        <dbReference type="SAM" id="Phobius"/>
    </source>
</evidence>
<dbReference type="GO" id="GO:0006898">
    <property type="term" value="P:receptor-mediated endocytosis"/>
    <property type="evidence" value="ECO:0007669"/>
    <property type="project" value="TreeGrafter"/>
</dbReference>
<evidence type="ECO:0000256" key="9">
    <source>
        <dbReference type="ARBA" id="ARBA00023136"/>
    </source>
</evidence>
<keyword evidence="4" id="KW-1003">Cell membrane</keyword>
<keyword evidence="13" id="KW-1185">Reference proteome</keyword>
<dbReference type="InterPro" id="IPR026112">
    <property type="entry name" value="AMN"/>
</dbReference>
<dbReference type="GO" id="GO:0016324">
    <property type="term" value="C:apical plasma membrane"/>
    <property type="evidence" value="ECO:0007669"/>
    <property type="project" value="TreeGrafter"/>
</dbReference>
<protein>
    <recommendedName>
        <fullName evidence="2">Protein amnionless</fullName>
    </recommendedName>
</protein>
<proteinExistence type="predicted"/>
<dbReference type="AlphaFoldDB" id="A0A8C5A5L2"/>
<keyword evidence="6 11" id="KW-0732">Signal</keyword>
<keyword evidence="7" id="KW-0653">Protein transport</keyword>
<sequence length="479" mass="49913">MGPDVFLLVLCLFGATQALYKQWIPDTNYENRSNWNTGVVPCGRDRVAFPAPGSVYVETAHSVQEMILPPDGELLLHAGAGFYVGGAEEPGCGSGAEATFRDSDALRWFDPALWRAALTPDDLETGRHGVFSVHEESVPCERDDVVFRAATSFRVDTSSSGGGGVVTVRSVSVLGQTFSRQADLARYLGSASGRAQFHGGSALAVEPSGCADPAGCVCDNSANRGRICGGVACPPALPCQRPLRPAGHCCDVCGALLSVRFAPGFSLLSYRRRVWRLFLDRPEYAAVQLAMSRVPGAPPLTGLLLGGAAADDRIQVVVLDGGAGLLAEALARDLLADVDAHGAELGILGAEIGASSGNGGGAAGGLVGALVGAFFGVLLLVLVGVGGVVLRRRGWRPPSVAMPTMPSMPAMPWSRRATVDEALGGPMDAGFENPMFDTPGLMPAVPGIYGAEMTPISMTTPGVYFVNPAYEDHETDLTV</sequence>
<reference evidence="12" key="1">
    <citation type="submission" date="2025-08" db="UniProtKB">
        <authorList>
            <consortium name="Ensembl"/>
        </authorList>
    </citation>
    <scope>IDENTIFICATION</scope>
</reference>
<evidence type="ECO:0000256" key="2">
    <source>
        <dbReference type="ARBA" id="ARBA00021200"/>
    </source>
</evidence>
<keyword evidence="5 10" id="KW-0812">Transmembrane</keyword>
<name>A0A8C5A5L2_GADMO</name>
<dbReference type="PANTHER" id="PTHR14995:SF2">
    <property type="entry name" value="PROTEIN AMNIONLESS"/>
    <property type="match status" value="1"/>
</dbReference>
<evidence type="ECO:0000256" key="6">
    <source>
        <dbReference type="ARBA" id="ARBA00022729"/>
    </source>
</evidence>
<evidence type="ECO:0000256" key="7">
    <source>
        <dbReference type="ARBA" id="ARBA00022927"/>
    </source>
</evidence>
<evidence type="ECO:0000256" key="5">
    <source>
        <dbReference type="ARBA" id="ARBA00022692"/>
    </source>
</evidence>
<keyword evidence="9 10" id="KW-0472">Membrane</keyword>
<dbReference type="GeneTree" id="ENSGT00390000007463"/>
<evidence type="ECO:0000313" key="13">
    <source>
        <dbReference type="Proteomes" id="UP000694546"/>
    </source>
</evidence>
<organism evidence="12 13">
    <name type="scientific">Gadus morhua</name>
    <name type="common">Atlantic cod</name>
    <dbReference type="NCBI Taxonomy" id="8049"/>
    <lineage>
        <taxon>Eukaryota</taxon>
        <taxon>Metazoa</taxon>
        <taxon>Chordata</taxon>
        <taxon>Craniata</taxon>
        <taxon>Vertebrata</taxon>
        <taxon>Euteleostomi</taxon>
        <taxon>Actinopterygii</taxon>
        <taxon>Neopterygii</taxon>
        <taxon>Teleostei</taxon>
        <taxon>Neoteleostei</taxon>
        <taxon>Acanthomorphata</taxon>
        <taxon>Zeiogadaria</taxon>
        <taxon>Gadariae</taxon>
        <taxon>Gadiformes</taxon>
        <taxon>Gadoidei</taxon>
        <taxon>Gadidae</taxon>
        <taxon>Gadus</taxon>
    </lineage>
</organism>
<comment type="subcellular location">
    <subcellularLocation>
        <location evidence="1">Cell membrane</location>
        <topology evidence="1">Single-pass type I membrane protein</topology>
    </subcellularLocation>
</comment>
<evidence type="ECO:0000313" key="12">
    <source>
        <dbReference type="Ensembl" id="ENSGMOP00000026018.1"/>
    </source>
</evidence>
<dbReference type="Pfam" id="PF14828">
    <property type="entry name" value="Amnionless"/>
    <property type="match status" value="1"/>
</dbReference>
<evidence type="ECO:0000256" key="3">
    <source>
        <dbReference type="ARBA" id="ARBA00022448"/>
    </source>
</evidence>
<feature type="signal peptide" evidence="11">
    <location>
        <begin position="1"/>
        <end position="18"/>
    </location>
</feature>
<reference evidence="12" key="2">
    <citation type="submission" date="2025-09" db="UniProtKB">
        <authorList>
            <consortium name="Ensembl"/>
        </authorList>
    </citation>
    <scope>IDENTIFICATION</scope>
</reference>
<accession>A0A8C5A5L2</accession>
<feature type="chain" id="PRO_5034159795" description="Protein amnionless" evidence="11">
    <location>
        <begin position="19"/>
        <end position="479"/>
    </location>
</feature>